<keyword evidence="5" id="KW-1185">Reference proteome</keyword>
<gene>
    <name evidence="4" type="ORF">HG15A2_03100</name>
</gene>
<dbReference type="KEGG" id="amob:HG15A2_03100"/>
<dbReference type="Pfam" id="PF00403">
    <property type="entry name" value="HMA"/>
    <property type="match status" value="2"/>
</dbReference>
<dbReference type="Gene3D" id="3.30.70.100">
    <property type="match status" value="2"/>
</dbReference>
<dbReference type="GO" id="GO:0046872">
    <property type="term" value="F:metal ion binding"/>
    <property type="evidence" value="ECO:0007669"/>
    <property type="project" value="InterPro"/>
</dbReference>
<organism evidence="4 5">
    <name type="scientific">Adhaeretor mobilis</name>
    <dbReference type="NCBI Taxonomy" id="1930276"/>
    <lineage>
        <taxon>Bacteria</taxon>
        <taxon>Pseudomonadati</taxon>
        <taxon>Planctomycetota</taxon>
        <taxon>Planctomycetia</taxon>
        <taxon>Pirellulales</taxon>
        <taxon>Lacipirellulaceae</taxon>
        <taxon>Adhaeretor</taxon>
    </lineage>
</organism>
<dbReference type="PROSITE" id="PS51257">
    <property type="entry name" value="PROKAR_LIPOPROTEIN"/>
    <property type="match status" value="1"/>
</dbReference>
<dbReference type="Proteomes" id="UP000319852">
    <property type="component" value="Chromosome"/>
</dbReference>
<evidence type="ECO:0000313" key="5">
    <source>
        <dbReference type="Proteomes" id="UP000319852"/>
    </source>
</evidence>
<dbReference type="EMBL" id="CP036263">
    <property type="protein sequence ID" value="QDS97051.1"/>
    <property type="molecule type" value="Genomic_DNA"/>
</dbReference>
<evidence type="ECO:0000256" key="1">
    <source>
        <dbReference type="SAM" id="MobiDB-lite"/>
    </source>
</evidence>
<feature type="signal peptide" evidence="2">
    <location>
        <begin position="1"/>
        <end position="26"/>
    </location>
</feature>
<sequence length="232" mass="24724" precursor="true">MRTMREKSVVLVAVSAACCLSSLVVAAQPPAPIQQVEIVADKMCCAGCARKVSGQLYAAKGVRDVAVDLKAHTVKVTLPQPSAAKLGQLWHYVEQSDGGPTKLVTAAATYTLIRPKADANTAQQLPPQSSPLYVVIDNLHCQGCAKKIAAQIYAIKGVTKVSVDMAKETLTVETARDTQISPWAVIDAVSRAKERPLAVLGSHGQLTIEWANKATPKNHQQAQQPNLGGLQR</sequence>
<dbReference type="InterPro" id="IPR044594">
    <property type="entry name" value="HIPP01/3/5/6"/>
</dbReference>
<evidence type="ECO:0000256" key="2">
    <source>
        <dbReference type="SAM" id="SignalP"/>
    </source>
</evidence>
<keyword evidence="2" id="KW-0732">Signal</keyword>
<dbReference type="CDD" id="cd00371">
    <property type="entry name" value="HMA"/>
    <property type="match status" value="2"/>
</dbReference>
<feature type="domain" description="HMA" evidence="3">
    <location>
        <begin position="34"/>
        <end position="98"/>
    </location>
</feature>
<feature type="region of interest" description="Disordered" evidence="1">
    <location>
        <begin position="213"/>
        <end position="232"/>
    </location>
</feature>
<reference evidence="4 5" key="1">
    <citation type="submission" date="2019-02" db="EMBL/GenBank/DDBJ databases">
        <title>Deep-cultivation of Planctomycetes and their phenomic and genomic characterization uncovers novel biology.</title>
        <authorList>
            <person name="Wiegand S."/>
            <person name="Jogler M."/>
            <person name="Boedeker C."/>
            <person name="Pinto D."/>
            <person name="Vollmers J."/>
            <person name="Rivas-Marin E."/>
            <person name="Kohn T."/>
            <person name="Peeters S.H."/>
            <person name="Heuer A."/>
            <person name="Rast P."/>
            <person name="Oberbeckmann S."/>
            <person name="Bunk B."/>
            <person name="Jeske O."/>
            <person name="Meyerdierks A."/>
            <person name="Storesund J.E."/>
            <person name="Kallscheuer N."/>
            <person name="Luecker S."/>
            <person name="Lage O.M."/>
            <person name="Pohl T."/>
            <person name="Merkel B.J."/>
            <person name="Hornburger P."/>
            <person name="Mueller R.-W."/>
            <person name="Bruemmer F."/>
            <person name="Labrenz M."/>
            <person name="Spormann A.M."/>
            <person name="Op den Camp H."/>
            <person name="Overmann J."/>
            <person name="Amann R."/>
            <person name="Jetten M.S.M."/>
            <person name="Mascher T."/>
            <person name="Medema M.H."/>
            <person name="Devos D.P."/>
            <person name="Kaster A.-K."/>
            <person name="Ovreas L."/>
            <person name="Rohde M."/>
            <person name="Galperin M.Y."/>
            <person name="Jogler C."/>
        </authorList>
    </citation>
    <scope>NUCLEOTIDE SEQUENCE [LARGE SCALE GENOMIC DNA]</scope>
    <source>
        <strain evidence="4 5">HG15A2</strain>
    </source>
</reference>
<evidence type="ECO:0000259" key="3">
    <source>
        <dbReference type="PROSITE" id="PS50846"/>
    </source>
</evidence>
<dbReference type="PROSITE" id="PS50846">
    <property type="entry name" value="HMA_2"/>
    <property type="match status" value="2"/>
</dbReference>
<feature type="compositionally biased region" description="Polar residues" evidence="1">
    <location>
        <begin position="215"/>
        <end position="226"/>
    </location>
</feature>
<dbReference type="InterPro" id="IPR006121">
    <property type="entry name" value="HMA_dom"/>
</dbReference>
<protein>
    <submittedName>
        <fullName evidence="4">Heavy-metal-associated domain protein</fullName>
    </submittedName>
</protein>
<dbReference type="SUPFAM" id="SSF55008">
    <property type="entry name" value="HMA, heavy metal-associated domain"/>
    <property type="match status" value="2"/>
</dbReference>
<accession>A0A517MQA0</accession>
<dbReference type="PANTHER" id="PTHR46413:SF1">
    <property type="entry name" value="HEAVY METAL-ASSOCIATED ISOPRENYLATED PLANT PROTEIN 6"/>
    <property type="match status" value="1"/>
</dbReference>
<feature type="chain" id="PRO_5022140624" evidence="2">
    <location>
        <begin position="27"/>
        <end position="232"/>
    </location>
</feature>
<name>A0A517MQA0_9BACT</name>
<proteinExistence type="predicted"/>
<dbReference type="AlphaFoldDB" id="A0A517MQA0"/>
<evidence type="ECO:0000313" key="4">
    <source>
        <dbReference type="EMBL" id="QDS97051.1"/>
    </source>
</evidence>
<feature type="domain" description="HMA" evidence="3">
    <location>
        <begin position="130"/>
        <end position="197"/>
    </location>
</feature>
<dbReference type="PANTHER" id="PTHR46413">
    <property type="entry name" value="HEAVY METAL-ASSOCIATED ISOPRENYLATED PLANT PROTEIN 6"/>
    <property type="match status" value="1"/>
</dbReference>
<dbReference type="InterPro" id="IPR036163">
    <property type="entry name" value="HMA_dom_sf"/>
</dbReference>